<evidence type="ECO:0000259" key="1">
    <source>
        <dbReference type="Pfam" id="PF12937"/>
    </source>
</evidence>
<gene>
    <name evidence="2" type="ORF">PYCCODRAFT_1430579</name>
</gene>
<proteinExistence type="predicted"/>
<accession>A0A1Y2J1X2</accession>
<feature type="domain" description="F-box" evidence="1">
    <location>
        <begin position="18"/>
        <end position="68"/>
    </location>
</feature>
<dbReference type="Gene3D" id="1.20.1280.50">
    <property type="match status" value="1"/>
</dbReference>
<protein>
    <recommendedName>
        <fullName evidence="1">F-box domain-containing protein</fullName>
    </recommendedName>
</protein>
<evidence type="ECO:0000313" key="2">
    <source>
        <dbReference type="EMBL" id="OSD07327.1"/>
    </source>
</evidence>
<keyword evidence="3" id="KW-1185">Reference proteome</keyword>
<dbReference type="OrthoDB" id="3359674at2759"/>
<organism evidence="2 3">
    <name type="scientific">Trametes coccinea (strain BRFM310)</name>
    <name type="common">Pycnoporus coccineus</name>
    <dbReference type="NCBI Taxonomy" id="1353009"/>
    <lineage>
        <taxon>Eukaryota</taxon>
        <taxon>Fungi</taxon>
        <taxon>Dikarya</taxon>
        <taxon>Basidiomycota</taxon>
        <taxon>Agaricomycotina</taxon>
        <taxon>Agaricomycetes</taxon>
        <taxon>Polyporales</taxon>
        <taxon>Polyporaceae</taxon>
        <taxon>Trametes</taxon>
    </lineage>
</organism>
<dbReference type="InterPro" id="IPR001810">
    <property type="entry name" value="F-box_dom"/>
</dbReference>
<dbReference type="EMBL" id="KZ084088">
    <property type="protein sequence ID" value="OSD07327.1"/>
    <property type="molecule type" value="Genomic_DNA"/>
</dbReference>
<dbReference type="SUPFAM" id="SSF81383">
    <property type="entry name" value="F-box domain"/>
    <property type="match status" value="1"/>
</dbReference>
<dbReference type="AlphaFoldDB" id="A0A1Y2J1X2"/>
<reference evidence="2 3" key="1">
    <citation type="journal article" date="2015" name="Biotechnol. Biofuels">
        <title>Enhanced degradation of softwood versus hardwood by the white-rot fungus Pycnoporus coccineus.</title>
        <authorList>
            <person name="Couturier M."/>
            <person name="Navarro D."/>
            <person name="Chevret D."/>
            <person name="Henrissat B."/>
            <person name="Piumi F."/>
            <person name="Ruiz-Duenas F.J."/>
            <person name="Martinez A.T."/>
            <person name="Grigoriev I.V."/>
            <person name="Riley R."/>
            <person name="Lipzen A."/>
            <person name="Berrin J.G."/>
            <person name="Master E.R."/>
            <person name="Rosso M.N."/>
        </authorList>
    </citation>
    <scope>NUCLEOTIDE SEQUENCE [LARGE SCALE GENOMIC DNA]</scope>
    <source>
        <strain evidence="2 3">BRFM310</strain>
    </source>
</reference>
<sequence length="499" mass="57215">MTIAAMVPPLGLRPSPIYRLPPELLIEIFVSCSDEPSDDLTPVALGQVCRYWKDITHLSPRVWRHIYLYEHHPISVSHDQASWWIYRSMPLPFDVRVEVQSMDMILPLLSPVLWHMSRLEKCVIAGIHHEEFDLTKYDFDRTRDTLVDELNLLVKGVGALGLGANGHSDVSDDRLYPSIFRVHGPSDGPPELSMHLAVYALPLASVMRPIPITSLCITEFSLDVTTDVVRMLNFLRCTPLLETLHFAGWPQEGEPILPGFLFHVHLPRLRILLLRSTCSVRAILSHIDAPALEELYLEHTNVDFEIRTEPYVALQHPPEEGESDDEAHDFSQSPWSDHATGMGLRALLRRSRPPLQVLHMDYADMRTKDFRWCFDRLDRLREFRIVGSDMSDRVVGMLAPYRRRWLSFGLANLKEPDDPRGSWAIRLPSLTKLEIWHCQRVSGDTLVQALQERVRFTDFAAEEGRAETVQTVSIVGCSEFQFHHEQMLSETLGDRLRVT</sequence>
<name>A0A1Y2J1X2_TRAC3</name>
<evidence type="ECO:0000313" key="3">
    <source>
        <dbReference type="Proteomes" id="UP000193067"/>
    </source>
</evidence>
<dbReference type="Pfam" id="PF12937">
    <property type="entry name" value="F-box-like"/>
    <property type="match status" value="1"/>
</dbReference>
<dbReference type="InterPro" id="IPR036047">
    <property type="entry name" value="F-box-like_dom_sf"/>
</dbReference>
<dbReference type="STRING" id="1353009.A0A1Y2J1X2"/>
<dbReference type="InterPro" id="IPR032675">
    <property type="entry name" value="LRR_dom_sf"/>
</dbReference>
<dbReference type="Proteomes" id="UP000193067">
    <property type="component" value="Unassembled WGS sequence"/>
</dbReference>
<dbReference type="Gene3D" id="3.80.10.10">
    <property type="entry name" value="Ribonuclease Inhibitor"/>
    <property type="match status" value="1"/>
</dbReference>
<dbReference type="SUPFAM" id="SSF52047">
    <property type="entry name" value="RNI-like"/>
    <property type="match status" value="1"/>
</dbReference>